<evidence type="ECO:0000256" key="1">
    <source>
        <dbReference type="SAM" id="Phobius"/>
    </source>
</evidence>
<protein>
    <submittedName>
        <fullName evidence="2">Uncharacterized protein</fullName>
    </submittedName>
</protein>
<reference evidence="2" key="1">
    <citation type="journal article" date="2020" name="G3 (Bethesda)">
        <title>High-Quality Assemblies for Three Invasive Social Wasps from the &lt;i&gt;Vespula&lt;/i&gt; Genus.</title>
        <authorList>
            <person name="Harrop T.W.R."/>
            <person name="Guhlin J."/>
            <person name="McLaughlin G.M."/>
            <person name="Permina E."/>
            <person name="Stockwell P."/>
            <person name="Gilligan J."/>
            <person name="Le Lec M.F."/>
            <person name="Gruber M.A.M."/>
            <person name="Quinn O."/>
            <person name="Lovegrove M."/>
            <person name="Duncan E.J."/>
            <person name="Remnant E.J."/>
            <person name="Van Eeckhoven J."/>
            <person name="Graham B."/>
            <person name="Knapp R.A."/>
            <person name="Langford K.W."/>
            <person name="Kronenberg Z."/>
            <person name="Press M.O."/>
            <person name="Eacker S.M."/>
            <person name="Wilson-Rankin E.E."/>
            <person name="Purcell J."/>
            <person name="Lester P.J."/>
            <person name="Dearden P.K."/>
        </authorList>
    </citation>
    <scope>NUCLEOTIDE SEQUENCE</scope>
    <source>
        <strain evidence="2">Linc-1</strain>
    </source>
</reference>
<feature type="transmembrane region" description="Helical" evidence="1">
    <location>
        <begin position="30"/>
        <end position="51"/>
    </location>
</feature>
<evidence type="ECO:0000313" key="2">
    <source>
        <dbReference type="EMBL" id="KAF7381269.1"/>
    </source>
</evidence>
<dbReference type="Proteomes" id="UP000617340">
    <property type="component" value="Unassembled WGS sequence"/>
</dbReference>
<accession>A0A834J6E5</accession>
<sequence>MPNQWGGLAFLGVLALKEQGKLACIKMAALKIMVNILVARGGSSLSIFLLIKSAPGDLLLCVSLISLVTSLAVVGVTFSMQFDTFASEEYWSGEATEKIVTFGLNVL</sequence>
<keyword evidence="1" id="KW-1133">Transmembrane helix</keyword>
<evidence type="ECO:0000313" key="3">
    <source>
        <dbReference type="Proteomes" id="UP000617340"/>
    </source>
</evidence>
<dbReference type="EMBL" id="JACSDZ010000022">
    <property type="protein sequence ID" value="KAF7381269.1"/>
    <property type="molecule type" value="Genomic_DNA"/>
</dbReference>
<proteinExistence type="predicted"/>
<feature type="transmembrane region" description="Helical" evidence="1">
    <location>
        <begin position="58"/>
        <end position="82"/>
    </location>
</feature>
<comment type="caution">
    <text evidence="2">The sequence shown here is derived from an EMBL/GenBank/DDBJ whole genome shotgun (WGS) entry which is preliminary data.</text>
</comment>
<gene>
    <name evidence="2" type="ORF">HZH68_016144</name>
</gene>
<dbReference type="AlphaFoldDB" id="A0A834J6E5"/>
<keyword evidence="1" id="KW-0472">Membrane</keyword>
<keyword evidence="1" id="KW-0812">Transmembrane</keyword>
<organism evidence="2 3">
    <name type="scientific">Vespula germanica</name>
    <name type="common">German yellow jacket</name>
    <name type="synonym">Paravespula germanica</name>
    <dbReference type="NCBI Taxonomy" id="30212"/>
    <lineage>
        <taxon>Eukaryota</taxon>
        <taxon>Metazoa</taxon>
        <taxon>Ecdysozoa</taxon>
        <taxon>Arthropoda</taxon>
        <taxon>Hexapoda</taxon>
        <taxon>Insecta</taxon>
        <taxon>Pterygota</taxon>
        <taxon>Neoptera</taxon>
        <taxon>Endopterygota</taxon>
        <taxon>Hymenoptera</taxon>
        <taxon>Apocrita</taxon>
        <taxon>Aculeata</taxon>
        <taxon>Vespoidea</taxon>
        <taxon>Vespidae</taxon>
        <taxon>Vespinae</taxon>
        <taxon>Vespula</taxon>
    </lineage>
</organism>
<keyword evidence="3" id="KW-1185">Reference proteome</keyword>
<name>A0A834J6E5_VESGE</name>